<name>A0A6N8CMP1_9BACI</name>
<proteinExistence type="predicted"/>
<protein>
    <recommendedName>
        <fullName evidence="3">Zinc chelation protein SecC</fullName>
    </recommendedName>
</protein>
<dbReference type="SUPFAM" id="SSF103642">
    <property type="entry name" value="Sec-C motif"/>
    <property type="match status" value="1"/>
</dbReference>
<reference evidence="1 2" key="1">
    <citation type="submission" date="2019-11" db="EMBL/GenBank/DDBJ databases">
        <title>Terrilactibacillus tamarindus sp. nov. BCM23-1 isolated from bark of Tamarindus indica.</title>
        <authorList>
            <person name="Kingkaew E."/>
            <person name="Tanasupawat S."/>
        </authorList>
    </citation>
    <scope>NUCLEOTIDE SEQUENCE [LARGE SCALE GENOMIC DNA]</scope>
    <source>
        <strain evidence="1 2">BCM23-1</strain>
    </source>
</reference>
<evidence type="ECO:0000313" key="2">
    <source>
        <dbReference type="Proteomes" id="UP000440978"/>
    </source>
</evidence>
<gene>
    <name evidence="1" type="ORF">GMB86_00170</name>
</gene>
<dbReference type="EMBL" id="WNHB01000001">
    <property type="protein sequence ID" value="MTT30427.1"/>
    <property type="molecule type" value="Genomic_DNA"/>
</dbReference>
<dbReference type="OrthoDB" id="9814022at2"/>
<dbReference type="Pfam" id="PF02810">
    <property type="entry name" value="SEC-C"/>
    <property type="match status" value="1"/>
</dbReference>
<dbReference type="PANTHER" id="PTHR33747">
    <property type="entry name" value="UPF0225 PROTEIN SCO1677"/>
    <property type="match status" value="1"/>
</dbReference>
<dbReference type="Gene3D" id="3.10.450.50">
    <property type="match status" value="1"/>
</dbReference>
<keyword evidence="2" id="KW-1185">Reference proteome</keyword>
<dbReference type="Proteomes" id="UP000440978">
    <property type="component" value="Unassembled WGS sequence"/>
</dbReference>
<dbReference type="AlphaFoldDB" id="A0A6N8CMP1"/>
<accession>A0A6N8CMP1</accession>
<evidence type="ECO:0000313" key="1">
    <source>
        <dbReference type="EMBL" id="MTT30427.1"/>
    </source>
</evidence>
<organism evidence="1 2">
    <name type="scientific">Terrilactibacillus tamarindi</name>
    <dbReference type="NCBI Taxonomy" id="2599694"/>
    <lineage>
        <taxon>Bacteria</taxon>
        <taxon>Bacillati</taxon>
        <taxon>Bacillota</taxon>
        <taxon>Bacilli</taxon>
        <taxon>Bacillales</taxon>
        <taxon>Bacillaceae</taxon>
        <taxon>Terrilactibacillus</taxon>
    </lineage>
</organism>
<sequence>MSGKTNQELEKQMKLVLLGLKETSRKQKEKRYKKYWSEIEIPFTLHERLNNYTKYELDTIRKNLEIKNASSLKKAELIALLQEQIPDSLKQIHLLWDSERFKLLTNAASNGGKIDAPDLEDDQIEYFRDNGLIYTGTFKGKKILAVPDDLIEQIIALKDNIKVRATVNRNTEWIKLTAGLLYYYGTLSTQQMISMIEKYTKETINLRDYFEVIHEANSYRKQTYIDENGFSNIRVFDPKRVKQEHQARKSVSYYPFTKQQLLKAGEPEFVERNKSYLQLVNFLTQNFELDREEADSIVEECVYAARSGEAPSDILKFLSRAIEFDSMETVQAVMDRVVYLMNNTREWILKGYAPAELSAKKKEPLQPLPTSKFNQNDSKKVVKVGRNEPCPCGSGKKYKKCCGK</sequence>
<dbReference type="RefSeq" id="WP_155215597.1">
    <property type="nucleotide sequence ID" value="NZ_WNHB01000001.1"/>
</dbReference>
<comment type="caution">
    <text evidence="1">The sequence shown here is derived from an EMBL/GenBank/DDBJ whole genome shotgun (WGS) entry which is preliminary data.</text>
</comment>
<evidence type="ECO:0008006" key="3">
    <source>
        <dbReference type="Google" id="ProtNLM"/>
    </source>
</evidence>
<dbReference type="PANTHER" id="PTHR33747:SF1">
    <property type="entry name" value="ADENYLATE CYCLASE-ASSOCIATED CAP C-TERMINAL DOMAIN-CONTAINING PROTEIN"/>
    <property type="match status" value="1"/>
</dbReference>
<dbReference type="InterPro" id="IPR004027">
    <property type="entry name" value="SEC_C_motif"/>
</dbReference>